<dbReference type="AlphaFoldDB" id="A0A183SU45"/>
<dbReference type="Pfam" id="PF04032">
    <property type="entry name" value="Rpr2"/>
    <property type="match status" value="1"/>
</dbReference>
<dbReference type="Gene3D" id="6.20.50.20">
    <property type="match status" value="1"/>
</dbReference>
<comment type="similarity">
    <text evidence="4">Belongs to the eukaryotic/archaeal RNase P protein component 4 family.</text>
</comment>
<organism evidence="7">
    <name type="scientific">Schistocephalus solidus</name>
    <name type="common">Tapeworm</name>
    <dbReference type="NCBI Taxonomy" id="70667"/>
    <lineage>
        <taxon>Eukaryota</taxon>
        <taxon>Metazoa</taxon>
        <taxon>Spiralia</taxon>
        <taxon>Lophotrochozoa</taxon>
        <taxon>Platyhelminthes</taxon>
        <taxon>Cestoda</taxon>
        <taxon>Eucestoda</taxon>
        <taxon>Diphyllobothriidea</taxon>
        <taxon>Diphyllobothriidae</taxon>
        <taxon>Schistocephalus</taxon>
    </lineage>
</organism>
<dbReference type="GO" id="GO:0008033">
    <property type="term" value="P:tRNA processing"/>
    <property type="evidence" value="ECO:0007669"/>
    <property type="project" value="UniProtKB-KW"/>
</dbReference>
<accession>A0A183SU45</accession>
<evidence type="ECO:0000313" key="5">
    <source>
        <dbReference type="EMBL" id="VDL94128.1"/>
    </source>
</evidence>
<sequence length="143" mass="16224">MRPGQVTPAHKHVNVLYQQARSCLASLTVNEDADLQGRIFICRSLVRQLLCLAKKSRVRLSPVMRRSICQNCFVILEPSVTCRLRFRKRRLITRCEACDAVSRLPVPSGIWQPSYFEEVLVDSRFPPEETSSLPPPPPPPPTT</sequence>
<dbReference type="PANTHER" id="PTHR14742">
    <property type="entry name" value="RIBONUCLEASE P SUBUNIT P21"/>
    <property type="match status" value="1"/>
</dbReference>
<dbReference type="OrthoDB" id="1884515at2759"/>
<evidence type="ECO:0000256" key="2">
    <source>
        <dbReference type="ARBA" id="ARBA00022723"/>
    </source>
</evidence>
<dbReference type="PANTHER" id="PTHR14742:SF0">
    <property type="entry name" value="RIBONUCLEASE P PROTEIN SUBUNIT P21"/>
    <property type="match status" value="1"/>
</dbReference>
<dbReference type="EMBL" id="UYSU01034283">
    <property type="protein sequence ID" value="VDL94128.1"/>
    <property type="molecule type" value="Genomic_DNA"/>
</dbReference>
<evidence type="ECO:0000313" key="6">
    <source>
        <dbReference type="Proteomes" id="UP000275846"/>
    </source>
</evidence>
<reference evidence="5 6" key="2">
    <citation type="submission" date="2018-11" db="EMBL/GenBank/DDBJ databases">
        <authorList>
            <consortium name="Pathogen Informatics"/>
        </authorList>
    </citation>
    <scope>NUCLEOTIDE SEQUENCE [LARGE SCALE GENOMIC DNA]</scope>
    <source>
        <strain evidence="5 6">NST_G2</strain>
    </source>
</reference>
<dbReference type="WBParaSite" id="SSLN_0000803801-mRNA-1">
    <property type="protein sequence ID" value="SSLN_0000803801-mRNA-1"/>
    <property type="gene ID" value="SSLN_0000803801"/>
</dbReference>
<protein>
    <submittedName>
        <fullName evidence="7">Ribonuclease P protein subunit p21</fullName>
    </submittedName>
</protein>
<dbReference type="STRING" id="70667.A0A183SU45"/>
<name>A0A183SU45_SCHSO</name>
<evidence type="ECO:0000256" key="1">
    <source>
        <dbReference type="ARBA" id="ARBA00022694"/>
    </source>
</evidence>
<dbReference type="Proteomes" id="UP000275846">
    <property type="component" value="Unassembled WGS sequence"/>
</dbReference>
<keyword evidence="3" id="KW-0862">Zinc</keyword>
<keyword evidence="2" id="KW-0479">Metal-binding</keyword>
<keyword evidence="1" id="KW-0819">tRNA processing</keyword>
<dbReference type="InterPro" id="IPR007175">
    <property type="entry name" value="Rpr2/Snm1/Rpp21"/>
</dbReference>
<reference evidence="7" key="1">
    <citation type="submission" date="2016-06" db="UniProtKB">
        <authorList>
            <consortium name="WormBaseParasite"/>
        </authorList>
    </citation>
    <scope>IDENTIFICATION</scope>
</reference>
<evidence type="ECO:0000256" key="3">
    <source>
        <dbReference type="ARBA" id="ARBA00022833"/>
    </source>
</evidence>
<evidence type="ECO:0000313" key="7">
    <source>
        <dbReference type="WBParaSite" id="SSLN_0000803801-mRNA-1"/>
    </source>
</evidence>
<gene>
    <name evidence="5" type="ORF">SSLN_LOCUS7743</name>
</gene>
<dbReference type="GO" id="GO:0046872">
    <property type="term" value="F:metal ion binding"/>
    <property type="evidence" value="ECO:0007669"/>
    <property type="project" value="UniProtKB-KW"/>
</dbReference>
<keyword evidence="6" id="KW-1185">Reference proteome</keyword>
<dbReference type="GO" id="GO:0005655">
    <property type="term" value="C:nucleolar ribonuclease P complex"/>
    <property type="evidence" value="ECO:0007669"/>
    <property type="project" value="TreeGrafter"/>
</dbReference>
<proteinExistence type="inferred from homology"/>
<evidence type="ECO:0000256" key="4">
    <source>
        <dbReference type="ARBA" id="ARBA00038402"/>
    </source>
</evidence>